<evidence type="ECO:0000259" key="1">
    <source>
        <dbReference type="Pfam" id="PF01882"/>
    </source>
</evidence>
<dbReference type="AlphaFoldDB" id="A0A3B1B6P9"/>
<accession>A0A3B1B6P9</accession>
<reference evidence="2" key="1">
    <citation type="submission" date="2018-06" db="EMBL/GenBank/DDBJ databases">
        <authorList>
            <person name="Zhirakovskaya E."/>
        </authorList>
    </citation>
    <scope>NUCLEOTIDE SEQUENCE</scope>
</reference>
<dbReference type="InterPro" id="IPR036465">
    <property type="entry name" value="vWFA_dom_sf"/>
</dbReference>
<proteinExistence type="predicted"/>
<dbReference type="InterPro" id="IPR002881">
    <property type="entry name" value="DUF58"/>
</dbReference>
<dbReference type="PANTHER" id="PTHR33608:SF12">
    <property type="entry name" value="DUF58 DOMAIN-CONTAINING PROTEIN"/>
    <property type="match status" value="1"/>
</dbReference>
<sequence length="326" mass="36935">MIHGSRNQHPKAAVTSENKITGIDRVQINRQSLIKLRNAGASLPLRAVKILGRMTGNYLSRFKGRGMEFDEARPYQPGDDARNLDWKVTARTGKPFTKLFREERERSVILWVDYRSPMHFATRGAFKSVLAARLAALLAWSAIHHSDRLGSLIFSESDHLELRPQQGKHAVLEFIRQLTKHFPEKIDATDQKTQTSAARHALARLRRVARPGSLLFLLSDFRSLDETAHAHLIHLARHNDVVLIFIHDQLEQELPPSGWYRLSNGQRTIAIDTGNKATQASYNQRFQSHAEQLQDLCKQGGIHLLTCSTDQDPLTVLQDGLGRRPT</sequence>
<dbReference type="Pfam" id="PF01882">
    <property type="entry name" value="DUF58"/>
    <property type="match status" value="1"/>
</dbReference>
<name>A0A3B1B6P9_9ZZZZ</name>
<gene>
    <name evidence="2" type="ORF">MNBD_GAMMA26-640</name>
</gene>
<evidence type="ECO:0000313" key="2">
    <source>
        <dbReference type="EMBL" id="VAX05950.1"/>
    </source>
</evidence>
<protein>
    <recommendedName>
        <fullName evidence="1">DUF58 domain-containing protein</fullName>
    </recommendedName>
</protein>
<dbReference type="EMBL" id="UOFX01000010">
    <property type="protein sequence ID" value="VAX05950.1"/>
    <property type="molecule type" value="Genomic_DNA"/>
</dbReference>
<feature type="domain" description="DUF58" evidence="1">
    <location>
        <begin position="71"/>
        <end position="291"/>
    </location>
</feature>
<organism evidence="2">
    <name type="scientific">hydrothermal vent metagenome</name>
    <dbReference type="NCBI Taxonomy" id="652676"/>
    <lineage>
        <taxon>unclassified sequences</taxon>
        <taxon>metagenomes</taxon>
        <taxon>ecological metagenomes</taxon>
    </lineage>
</organism>
<dbReference type="PANTHER" id="PTHR33608">
    <property type="entry name" value="BLL2464 PROTEIN"/>
    <property type="match status" value="1"/>
</dbReference>
<dbReference type="SUPFAM" id="SSF53300">
    <property type="entry name" value="vWA-like"/>
    <property type="match status" value="1"/>
</dbReference>